<dbReference type="Pfam" id="PF03564">
    <property type="entry name" value="DUF1759"/>
    <property type="match status" value="1"/>
</dbReference>
<evidence type="ECO:0000256" key="1">
    <source>
        <dbReference type="SAM" id="MobiDB-lite"/>
    </source>
</evidence>
<dbReference type="EMBL" id="KQ976987">
    <property type="protein sequence ID" value="KYN06578.1"/>
    <property type="molecule type" value="Genomic_DNA"/>
</dbReference>
<dbReference type="STRING" id="456900.A0A151IN20"/>
<accession>A0A151IN20</accession>
<name>A0A151IN20_9HYME</name>
<evidence type="ECO:0000313" key="2">
    <source>
        <dbReference type="EMBL" id="KYN06578.1"/>
    </source>
</evidence>
<dbReference type="InterPro" id="IPR005312">
    <property type="entry name" value="DUF1759"/>
</dbReference>
<sequence length="161" mass="18580">MNSFLEHDSESINKTPSSQSLSQNSNTPIFFHHARLPRIDIHKFNGSPSEWLSFKDLFSSLIIANPTLTSVEKLQYLKTSLIGSASHLLKNTTLTADNFQKAWEALISFYENKRLLVHSTLHSLMNLKRMTKESAVEMEQLYTNIMQIYRTLETLKRPVHE</sequence>
<keyword evidence="3" id="KW-1185">Reference proteome</keyword>
<feature type="compositionally biased region" description="Basic and acidic residues" evidence="1">
    <location>
        <begin position="1"/>
        <end position="11"/>
    </location>
</feature>
<protein>
    <recommendedName>
        <fullName evidence="4">Copia protein</fullName>
    </recommendedName>
</protein>
<dbReference type="AlphaFoldDB" id="A0A151IN20"/>
<reference evidence="2 3" key="1">
    <citation type="submission" date="2016-03" db="EMBL/GenBank/DDBJ databases">
        <title>Cyphomyrmex costatus WGS genome.</title>
        <authorList>
            <person name="Nygaard S."/>
            <person name="Hu H."/>
            <person name="Boomsma J."/>
            <person name="Zhang G."/>
        </authorList>
    </citation>
    <scope>NUCLEOTIDE SEQUENCE [LARGE SCALE GENOMIC DNA]</scope>
    <source>
        <strain evidence="2">MS0001</strain>
        <tissue evidence="2">Whole body</tissue>
    </source>
</reference>
<evidence type="ECO:0000313" key="3">
    <source>
        <dbReference type="Proteomes" id="UP000078542"/>
    </source>
</evidence>
<dbReference type="Proteomes" id="UP000078542">
    <property type="component" value="Unassembled WGS sequence"/>
</dbReference>
<gene>
    <name evidence="2" type="ORF">ALC62_02469</name>
</gene>
<evidence type="ECO:0008006" key="4">
    <source>
        <dbReference type="Google" id="ProtNLM"/>
    </source>
</evidence>
<proteinExistence type="predicted"/>
<dbReference type="PANTHER" id="PTHR22954">
    <property type="entry name" value="RETROVIRAL PROTEASE-RELATED"/>
    <property type="match status" value="1"/>
</dbReference>
<feature type="compositionally biased region" description="Polar residues" evidence="1">
    <location>
        <begin position="12"/>
        <end position="25"/>
    </location>
</feature>
<organism evidence="2 3">
    <name type="scientific">Cyphomyrmex costatus</name>
    <dbReference type="NCBI Taxonomy" id="456900"/>
    <lineage>
        <taxon>Eukaryota</taxon>
        <taxon>Metazoa</taxon>
        <taxon>Ecdysozoa</taxon>
        <taxon>Arthropoda</taxon>
        <taxon>Hexapoda</taxon>
        <taxon>Insecta</taxon>
        <taxon>Pterygota</taxon>
        <taxon>Neoptera</taxon>
        <taxon>Endopterygota</taxon>
        <taxon>Hymenoptera</taxon>
        <taxon>Apocrita</taxon>
        <taxon>Aculeata</taxon>
        <taxon>Formicoidea</taxon>
        <taxon>Formicidae</taxon>
        <taxon>Myrmicinae</taxon>
        <taxon>Cyphomyrmex</taxon>
    </lineage>
</organism>
<feature type="region of interest" description="Disordered" evidence="1">
    <location>
        <begin position="1"/>
        <end position="25"/>
    </location>
</feature>
<dbReference type="PANTHER" id="PTHR22954:SF3">
    <property type="entry name" value="PROTEIN CBG08539"/>
    <property type="match status" value="1"/>
</dbReference>